<reference evidence="2 3" key="1">
    <citation type="submission" date="2018-04" db="EMBL/GenBank/DDBJ databases">
        <title>Genomic Encyclopedia of Type Strains, Phase IV (KMG-IV): sequencing the most valuable type-strain genomes for metagenomic binning, comparative biology and taxonomic classification.</title>
        <authorList>
            <person name="Goeker M."/>
        </authorList>
    </citation>
    <scope>NUCLEOTIDE SEQUENCE [LARGE SCALE GENOMIC DNA]</scope>
    <source>
        <strain evidence="2 3">DSM 100231</strain>
    </source>
</reference>
<dbReference type="CDD" id="cd20292">
    <property type="entry name" value="cupin_QdtA-like"/>
    <property type="match status" value="1"/>
</dbReference>
<organism evidence="2 3">
    <name type="scientific">Pontibacter virosus</name>
    <dbReference type="NCBI Taxonomy" id="1765052"/>
    <lineage>
        <taxon>Bacteria</taxon>
        <taxon>Pseudomonadati</taxon>
        <taxon>Bacteroidota</taxon>
        <taxon>Cytophagia</taxon>
        <taxon>Cytophagales</taxon>
        <taxon>Hymenobacteraceae</taxon>
        <taxon>Pontibacter</taxon>
    </lineage>
</organism>
<name>A0A2U1B3C8_9BACT</name>
<dbReference type="EMBL" id="QEKI01000002">
    <property type="protein sequence ID" value="PVY43037.1"/>
    <property type="molecule type" value="Genomic_DNA"/>
</dbReference>
<proteinExistence type="predicted"/>
<evidence type="ECO:0000259" key="1">
    <source>
        <dbReference type="Pfam" id="PF05523"/>
    </source>
</evidence>
<dbReference type="AlphaFoldDB" id="A0A2U1B3C8"/>
<dbReference type="RefSeq" id="WP_243409419.1">
    <property type="nucleotide sequence ID" value="NZ_QEKI01000002.1"/>
</dbReference>
<dbReference type="InterPro" id="IPR008894">
    <property type="entry name" value="QdtA_cupin_dom"/>
</dbReference>
<dbReference type="Proteomes" id="UP000245466">
    <property type="component" value="Unassembled WGS sequence"/>
</dbReference>
<sequence>MNSNKQFSMGKPSVFDCSLFYLPQVGDRNGHITAVNNKIEIPFEVNRVFYLYDIPGGESRGAHAHKACHQFLIAVSGAYEVLLDDGKTKRQFLLNRPNFGLYIPPGIWASEVNFSAGSVCLVLASHVYEESDYIRDYEEFVKDSL</sequence>
<keyword evidence="3" id="KW-1185">Reference proteome</keyword>
<dbReference type="InterPro" id="IPR011051">
    <property type="entry name" value="RmlC_Cupin_sf"/>
</dbReference>
<feature type="domain" description="Sugar 3,4-ketoisomerase QdtA cupin" evidence="1">
    <location>
        <begin position="16"/>
        <end position="142"/>
    </location>
</feature>
<accession>A0A2U1B3C8</accession>
<comment type="caution">
    <text evidence="2">The sequence shown here is derived from an EMBL/GenBank/DDBJ whole genome shotgun (WGS) entry which is preliminary data.</text>
</comment>
<protein>
    <submittedName>
        <fullName evidence="2">WxcM-like protein</fullName>
    </submittedName>
</protein>
<dbReference type="Gene3D" id="2.60.120.10">
    <property type="entry name" value="Jelly Rolls"/>
    <property type="match status" value="1"/>
</dbReference>
<gene>
    <name evidence="2" type="ORF">C8E01_102213</name>
</gene>
<dbReference type="InterPro" id="IPR014710">
    <property type="entry name" value="RmlC-like_jellyroll"/>
</dbReference>
<dbReference type="SUPFAM" id="SSF51182">
    <property type="entry name" value="RmlC-like cupins"/>
    <property type="match status" value="1"/>
</dbReference>
<dbReference type="Pfam" id="PF05523">
    <property type="entry name" value="FdtA"/>
    <property type="match status" value="1"/>
</dbReference>
<evidence type="ECO:0000313" key="2">
    <source>
        <dbReference type="EMBL" id="PVY43037.1"/>
    </source>
</evidence>
<evidence type="ECO:0000313" key="3">
    <source>
        <dbReference type="Proteomes" id="UP000245466"/>
    </source>
</evidence>